<dbReference type="SMART" id="SM00245">
    <property type="entry name" value="TSPc"/>
    <property type="match status" value="1"/>
</dbReference>
<dbReference type="Gene3D" id="3.90.226.10">
    <property type="entry name" value="2-enoyl-CoA Hydratase, Chain A, domain 1"/>
    <property type="match status" value="1"/>
</dbReference>
<keyword evidence="6" id="KW-0720">Serine protease</keyword>
<dbReference type="GO" id="GO:0008236">
    <property type="term" value="F:serine-type peptidase activity"/>
    <property type="evidence" value="ECO:0007669"/>
    <property type="project" value="UniProtKB-KW"/>
</dbReference>
<dbReference type="RefSeq" id="WP_148738995.1">
    <property type="nucleotide sequence ID" value="NZ_VSTH01000028.1"/>
</dbReference>
<dbReference type="Pfam" id="PF03572">
    <property type="entry name" value="Peptidase_S41"/>
    <property type="match status" value="1"/>
</dbReference>
<evidence type="ECO:0000256" key="1">
    <source>
        <dbReference type="ARBA" id="ARBA00004496"/>
    </source>
</evidence>
<dbReference type="SUPFAM" id="SSF50156">
    <property type="entry name" value="PDZ domain-like"/>
    <property type="match status" value="1"/>
</dbReference>
<reference evidence="9 10" key="1">
    <citation type="submission" date="2019-08" db="EMBL/GenBank/DDBJ databases">
        <title>Bradyrhizobium hipponensis sp. nov., a rhizobium isolated from a Lupinus angustifolius root nodule in Tunisia.</title>
        <authorList>
            <person name="Off K."/>
            <person name="Rejili M."/>
            <person name="Mars M."/>
            <person name="Brachmann A."/>
            <person name="Marin M."/>
        </authorList>
    </citation>
    <scope>NUCLEOTIDE SEQUENCE [LARGE SCALE GENOMIC DNA]</scope>
    <source>
        <strain evidence="10">aSej3</strain>
    </source>
</reference>
<gene>
    <name evidence="9" type="ORF">FXV83_09945</name>
</gene>
<evidence type="ECO:0000256" key="5">
    <source>
        <dbReference type="ARBA" id="ARBA00022801"/>
    </source>
</evidence>
<evidence type="ECO:0000259" key="8">
    <source>
        <dbReference type="PROSITE" id="PS50106"/>
    </source>
</evidence>
<name>A0A5S4YS60_9BRAD</name>
<dbReference type="Proteomes" id="UP000324797">
    <property type="component" value="Unassembled WGS sequence"/>
</dbReference>
<dbReference type="CDD" id="cd07562">
    <property type="entry name" value="Peptidase_S41_TRI"/>
    <property type="match status" value="1"/>
</dbReference>
<proteinExistence type="inferred from homology"/>
<dbReference type="Pfam" id="PF17820">
    <property type="entry name" value="PDZ_6"/>
    <property type="match status" value="1"/>
</dbReference>
<evidence type="ECO:0000256" key="3">
    <source>
        <dbReference type="ARBA" id="ARBA00022490"/>
    </source>
</evidence>
<evidence type="ECO:0000256" key="2">
    <source>
        <dbReference type="ARBA" id="ARBA00008524"/>
    </source>
</evidence>
<dbReference type="InterPro" id="IPR006311">
    <property type="entry name" value="TAT_signal"/>
</dbReference>
<dbReference type="InterPro" id="IPR029045">
    <property type="entry name" value="ClpP/crotonase-like_dom_sf"/>
</dbReference>
<dbReference type="PANTHER" id="PTHR43253">
    <property type="entry name" value="TRICORN PROTEASE HOMOLOG 2-RELATED"/>
    <property type="match status" value="1"/>
</dbReference>
<sequence>MKKVINSALSRRHFLRLTSIATASALTPTVLWAEQQEAADSATSQAVPARIATFEEVWRTVRDRFYDPHLHGLDWSAVRDHYLPDATRASSEEALAGVINSMLSELHASHTRYYTPYEPEYYQLSDIFAGALRRRRLERAFPSGRISYPGIGVLSRLDMQGHSAITGVIEGTPAQQAGLLAGDVIVFADGAPFQPVQSFRGKVGKEVVLGLRRTGAFMQISVTPVEIEPNKMFLDGLKASARTIPANGRSIGYVHVWCYAGSVYQRTLEHLLSHSPLNGADALIWDLRDGWGGAIPGYLDLFNTRAPTTQVTDRNGASELENVKWRKPVAMLVNGGTRSGKEILAYGFKKYRLGEVIGSRTKGAVLAATAFLIESGLLLLAVGDVQVDGERLEGVGVAPTIEVQADPASDPQLNRAIAVLSVA</sequence>
<dbReference type="InterPro" id="IPR028204">
    <property type="entry name" value="Tricorn_C1"/>
</dbReference>
<keyword evidence="3" id="KW-0963">Cytoplasm</keyword>
<accession>A0A5S4YS60</accession>
<feature type="chain" id="PRO_5024412272" evidence="7">
    <location>
        <begin position="34"/>
        <end position="423"/>
    </location>
</feature>
<evidence type="ECO:0000256" key="4">
    <source>
        <dbReference type="ARBA" id="ARBA00022670"/>
    </source>
</evidence>
<evidence type="ECO:0000256" key="6">
    <source>
        <dbReference type="ARBA" id="ARBA00022825"/>
    </source>
</evidence>
<comment type="similarity">
    <text evidence="2">Belongs to the peptidase S41B family.</text>
</comment>
<evidence type="ECO:0000256" key="7">
    <source>
        <dbReference type="SAM" id="SignalP"/>
    </source>
</evidence>
<dbReference type="PROSITE" id="PS50106">
    <property type="entry name" value="PDZ"/>
    <property type="match status" value="1"/>
</dbReference>
<evidence type="ECO:0000313" key="9">
    <source>
        <dbReference type="EMBL" id="TYO66762.1"/>
    </source>
</evidence>
<dbReference type="InterPro" id="IPR001478">
    <property type="entry name" value="PDZ"/>
</dbReference>
<dbReference type="InterPro" id="IPR036034">
    <property type="entry name" value="PDZ_sf"/>
</dbReference>
<dbReference type="InterPro" id="IPR005151">
    <property type="entry name" value="Tail-specific_protease"/>
</dbReference>
<evidence type="ECO:0000313" key="10">
    <source>
        <dbReference type="Proteomes" id="UP000324797"/>
    </source>
</evidence>
<comment type="subcellular location">
    <subcellularLocation>
        <location evidence="1">Cytoplasm</location>
    </subcellularLocation>
</comment>
<dbReference type="InterPro" id="IPR012393">
    <property type="entry name" value="Tricorn_protease"/>
</dbReference>
<keyword evidence="4" id="KW-0645">Protease</keyword>
<feature type="signal peptide" evidence="7">
    <location>
        <begin position="1"/>
        <end position="33"/>
    </location>
</feature>
<dbReference type="Gene3D" id="3.30.750.44">
    <property type="match status" value="1"/>
</dbReference>
<dbReference type="Gene3D" id="2.30.42.10">
    <property type="match status" value="1"/>
</dbReference>
<keyword evidence="5" id="KW-0378">Hydrolase</keyword>
<dbReference type="AlphaFoldDB" id="A0A5S4YS60"/>
<dbReference type="SUPFAM" id="SSF52096">
    <property type="entry name" value="ClpP/crotonase"/>
    <property type="match status" value="1"/>
</dbReference>
<dbReference type="GO" id="GO:0005737">
    <property type="term" value="C:cytoplasm"/>
    <property type="evidence" value="ECO:0007669"/>
    <property type="project" value="UniProtKB-SubCell"/>
</dbReference>
<organism evidence="9 10">
    <name type="scientific">Bradyrhizobium hipponense</name>
    <dbReference type="NCBI Taxonomy" id="2605638"/>
    <lineage>
        <taxon>Bacteria</taxon>
        <taxon>Pseudomonadati</taxon>
        <taxon>Pseudomonadota</taxon>
        <taxon>Alphaproteobacteria</taxon>
        <taxon>Hyphomicrobiales</taxon>
        <taxon>Nitrobacteraceae</taxon>
        <taxon>Bradyrhizobium</taxon>
    </lineage>
</organism>
<dbReference type="EMBL" id="VSTH01000028">
    <property type="protein sequence ID" value="TYO66762.1"/>
    <property type="molecule type" value="Genomic_DNA"/>
</dbReference>
<feature type="domain" description="PDZ" evidence="8">
    <location>
        <begin position="150"/>
        <end position="226"/>
    </location>
</feature>
<comment type="caution">
    <text evidence="9">The sequence shown here is derived from an EMBL/GenBank/DDBJ whole genome shotgun (WGS) entry which is preliminary data.</text>
</comment>
<keyword evidence="7" id="KW-0732">Signal</keyword>
<dbReference type="PANTHER" id="PTHR43253:SF1">
    <property type="entry name" value="TRICORN PROTEASE HOMOLOG 2-RELATED"/>
    <property type="match status" value="1"/>
</dbReference>
<dbReference type="PROSITE" id="PS51318">
    <property type="entry name" value="TAT"/>
    <property type="match status" value="1"/>
</dbReference>
<protein>
    <submittedName>
        <fullName evidence="9">Peptidase S41</fullName>
    </submittedName>
</protein>
<dbReference type="Pfam" id="PF14684">
    <property type="entry name" value="Tricorn_C1"/>
    <property type="match status" value="1"/>
</dbReference>
<dbReference type="InterPro" id="IPR041489">
    <property type="entry name" value="PDZ_6"/>
</dbReference>
<keyword evidence="10" id="KW-1185">Reference proteome</keyword>
<dbReference type="GO" id="GO:0006508">
    <property type="term" value="P:proteolysis"/>
    <property type="evidence" value="ECO:0007669"/>
    <property type="project" value="UniProtKB-KW"/>
</dbReference>